<dbReference type="AlphaFoldDB" id="A0AAW1N663"/>
<name>A0AAW1N663_SAPOF</name>
<keyword evidence="3" id="KW-1185">Reference proteome</keyword>
<dbReference type="SUPFAM" id="SSF56300">
    <property type="entry name" value="Metallo-dependent phosphatases"/>
    <property type="match status" value="1"/>
</dbReference>
<dbReference type="Proteomes" id="UP001443914">
    <property type="component" value="Unassembled WGS sequence"/>
</dbReference>
<dbReference type="InterPro" id="IPR029052">
    <property type="entry name" value="Metallo-depent_PP-like"/>
</dbReference>
<feature type="transmembrane region" description="Helical" evidence="1">
    <location>
        <begin position="15"/>
        <end position="36"/>
    </location>
</feature>
<organism evidence="2 3">
    <name type="scientific">Saponaria officinalis</name>
    <name type="common">Common soapwort</name>
    <name type="synonym">Lychnis saponaria</name>
    <dbReference type="NCBI Taxonomy" id="3572"/>
    <lineage>
        <taxon>Eukaryota</taxon>
        <taxon>Viridiplantae</taxon>
        <taxon>Streptophyta</taxon>
        <taxon>Embryophyta</taxon>
        <taxon>Tracheophyta</taxon>
        <taxon>Spermatophyta</taxon>
        <taxon>Magnoliopsida</taxon>
        <taxon>eudicotyledons</taxon>
        <taxon>Gunneridae</taxon>
        <taxon>Pentapetalae</taxon>
        <taxon>Caryophyllales</taxon>
        <taxon>Caryophyllaceae</taxon>
        <taxon>Caryophylleae</taxon>
        <taxon>Saponaria</taxon>
    </lineage>
</organism>
<keyword evidence="1" id="KW-1133">Transmembrane helix</keyword>
<dbReference type="PANTHER" id="PTHR46422:SF4">
    <property type="entry name" value="SERINE_THREONINE-PROTEIN PHOSPHATASE BSL3"/>
    <property type="match status" value="1"/>
</dbReference>
<dbReference type="Gene3D" id="3.60.21.10">
    <property type="match status" value="1"/>
</dbReference>
<protein>
    <submittedName>
        <fullName evidence="2">Uncharacterized protein</fullName>
    </submittedName>
</protein>
<keyword evidence="1" id="KW-0812">Transmembrane</keyword>
<gene>
    <name evidence="2" type="ORF">RND81_01G059800</name>
</gene>
<dbReference type="PANTHER" id="PTHR46422">
    <property type="entry name" value="SERINE/THREONINE-PROTEIN PHOSPHATASE BSL3"/>
    <property type="match status" value="1"/>
</dbReference>
<evidence type="ECO:0000313" key="2">
    <source>
        <dbReference type="EMBL" id="KAK9755926.1"/>
    </source>
</evidence>
<evidence type="ECO:0000256" key="1">
    <source>
        <dbReference type="SAM" id="Phobius"/>
    </source>
</evidence>
<sequence length="112" mass="12925">MLWHLSCFAVSDLLMLGHFCICFALSDVFLLLWVIAHLLKPRGWKLPVCRQFFWDCNDIADLCDSAERISASEPSVLQLRVPIKIFGDLHGRFGDLMRLFDEYGAPRLRPET</sequence>
<keyword evidence="1" id="KW-0472">Membrane</keyword>
<accession>A0AAW1N663</accession>
<dbReference type="EMBL" id="JBDFQZ010000001">
    <property type="protein sequence ID" value="KAK9755926.1"/>
    <property type="molecule type" value="Genomic_DNA"/>
</dbReference>
<reference evidence="2" key="1">
    <citation type="submission" date="2024-03" db="EMBL/GenBank/DDBJ databases">
        <title>WGS assembly of Saponaria officinalis var. Norfolk2.</title>
        <authorList>
            <person name="Jenkins J."/>
            <person name="Shu S."/>
            <person name="Grimwood J."/>
            <person name="Barry K."/>
            <person name="Goodstein D."/>
            <person name="Schmutz J."/>
            <person name="Leebens-Mack J."/>
            <person name="Osbourn A."/>
        </authorList>
    </citation>
    <scope>NUCLEOTIDE SEQUENCE [LARGE SCALE GENOMIC DNA]</scope>
    <source>
        <strain evidence="2">JIC</strain>
    </source>
</reference>
<proteinExistence type="predicted"/>
<evidence type="ECO:0000313" key="3">
    <source>
        <dbReference type="Proteomes" id="UP001443914"/>
    </source>
</evidence>
<comment type="caution">
    <text evidence="2">The sequence shown here is derived from an EMBL/GenBank/DDBJ whole genome shotgun (WGS) entry which is preliminary data.</text>
</comment>